<dbReference type="Gene3D" id="3.30.9.10">
    <property type="entry name" value="D-Amino Acid Oxidase, subunit A, domain 2"/>
    <property type="match status" value="1"/>
</dbReference>
<sequence length="400" mass="44796">MNLYEQQPYWLIKDGIVASYPSLQKDLKLDVAIIGAGISAALTAWQLRNSGLSIAVFDKRHVGMGSTAASTAFLQYEIDTPLTSLKDLVGEANAVTSYQLCRKAIYDIADLCKSLKPGFDFSLRPSLQYASFKTHTNSLNQEYNFRKKHGFEVQWLEADEIEQKFGFKASGAIFSTDGGEVDAYLLTHALLTNFGKAGHKIYSNTDIKTIEHHKQGITLQTANGSVIKAKKLIIACGYESLKYIPKKIAEINSTYALVSEPLPDVRFWYKNSLIWETAVPYMYFRAVGENRILIGGRDDQFHHPHIPPSVIKRKADMLQQAFLKKMPHIPLKADFSWAGAFAITKDGLPYIGCIPERPDTYFALGFGGNGITFSVIAAEILHDLIMERKNEHVQLFGFNR</sequence>
<dbReference type="RefSeq" id="WP_091162483.1">
    <property type="nucleotide sequence ID" value="NZ_FNCG01000001.1"/>
</dbReference>
<dbReference type="PANTHER" id="PTHR13847:SF201">
    <property type="entry name" value="PUTATIBE OXIDOREDUCTASE"/>
    <property type="match status" value="1"/>
</dbReference>
<proteinExistence type="predicted"/>
<dbReference type="EMBL" id="FNCG01000001">
    <property type="protein sequence ID" value="SDF73860.1"/>
    <property type="molecule type" value="Genomic_DNA"/>
</dbReference>
<dbReference type="Proteomes" id="UP000199705">
    <property type="component" value="Unassembled WGS sequence"/>
</dbReference>
<evidence type="ECO:0000259" key="1">
    <source>
        <dbReference type="Pfam" id="PF01266"/>
    </source>
</evidence>
<accession>A0A1G7NKT1</accession>
<dbReference type="Gene3D" id="3.50.50.60">
    <property type="entry name" value="FAD/NAD(P)-binding domain"/>
    <property type="match status" value="1"/>
</dbReference>
<protein>
    <submittedName>
        <fullName evidence="2">Glycine/D-amino acid oxidase</fullName>
    </submittedName>
</protein>
<dbReference type="STRING" id="551996.SAMN05192573_101256"/>
<organism evidence="2 3">
    <name type="scientific">Mucilaginibacter gossypii</name>
    <dbReference type="NCBI Taxonomy" id="551996"/>
    <lineage>
        <taxon>Bacteria</taxon>
        <taxon>Pseudomonadati</taxon>
        <taxon>Bacteroidota</taxon>
        <taxon>Sphingobacteriia</taxon>
        <taxon>Sphingobacteriales</taxon>
        <taxon>Sphingobacteriaceae</taxon>
        <taxon>Mucilaginibacter</taxon>
    </lineage>
</organism>
<keyword evidence="3" id="KW-1185">Reference proteome</keyword>
<dbReference type="InterPro" id="IPR036188">
    <property type="entry name" value="FAD/NAD-bd_sf"/>
</dbReference>
<dbReference type="AlphaFoldDB" id="A0A1G7NKT1"/>
<gene>
    <name evidence="2" type="ORF">SAMN05192573_101256</name>
</gene>
<evidence type="ECO:0000313" key="2">
    <source>
        <dbReference type="EMBL" id="SDF73860.1"/>
    </source>
</evidence>
<evidence type="ECO:0000313" key="3">
    <source>
        <dbReference type="Proteomes" id="UP000199705"/>
    </source>
</evidence>
<reference evidence="3" key="1">
    <citation type="submission" date="2016-10" db="EMBL/GenBank/DDBJ databases">
        <authorList>
            <person name="Varghese N."/>
            <person name="Submissions S."/>
        </authorList>
    </citation>
    <scope>NUCLEOTIDE SEQUENCE [LARGE SCALE GENOMIC DNA]</scope>
    <source>
        <strain evidence="3">Gh-67</strain>
    </source>
</reference>
<name>A0A1G7NKT1_9SPHI</name>
<dbReference type="SUPFAM" id="SSF51905">
    <property type="entry name" value="FAD/NAD(P)-binding domain"/>
    <property type="match status" value="1"/>
</dbReference>
<dbReference type="InterPro" id="IPR006076">
    <property type="entry name" value="FAD-dep_OxRdtase"/>
</dbReference>
<dbReference type="PANTHER" id="PTHR13847">
    <property type="entry name" value="SARCOSINE DEHYDROGENASE-RELATED"/>
    <property type="match status" value="1"/>
</dbReference>
<dbReference type="GO" id="GO:0005737">
    <property type="term" value="C:cytoplasm"/>
    <property type="evidence" value="ECO:0007669"/>
    <property type="project" value="TreeGrafter"/>
</dbReference>
<feature type="domain" description="FAD dependent oxidoreductase" evidence="1">
    <location>
        <begin position="30"/>
        <end position="383"/>
    </location>
</feature>
<dbReference type="Pfam" id="PF01266">
    <property type="entry name" value="DAO"/>
    <property type="match status" value="1"/>
</dbReference>